<keyword evidence="3 5" id="KW-0807">Transducer</keyword>
<keyword evidence="10" id="KW-1185">Reference proteome</keyword>
<evidence type="ECO:0000256" key="1">
    <source>
        <dbReference type="ARBA" id="ARBA00004429"/>
    </source>
</evidence>
<gene>
    <name evidence="9" type="ORF">V6575_01155</name>
</gene>
<dbReference type="SMART" id="SM00283">
    <property type="entry name" value="MA"/>
    <property type="match status" value="1"/>
</dbReference>
<keyword evidence="2" id="KW-0472">Membrane</keyword>
<dbReference type="InterPro" id="IPR004089">
    <property type="entry name" value="MCPsignal_dom"/>
</dbReference>
<comment type="similarity">
    <text evidence="4">Belongs to the methyl-accepting chemotaxis (MCP) protein family.</text>
</comment>
<dbReference type="PROSITE" id="PS50885">
    <property type="entry name" value="HAMP"/>
    <property type="match status" value="1"/>
</dbReference>
<evidence type="ECO:0000259" key="7">
    <source>
        <dbReference type="PROSITE" id="PS50192"/>
    </source>
</evidence>
<dbReference type="InterPro" id="IPR003660">
    <property type="entry name" value="HAMP_dom"/>
</dbReference>
<dbReference type="SMART" id="SM00304">
    <property type="entry name" value="HAMP"/>
    <property type="match status" value="1"/>
</dbReference>
<dbReference type="Gene3D" id="6.10.340.10">
    <property type="match status" value="1"/>
</dbReference>
<feature type="domain" description="T-SNARE coiled-coil homology" evidence="7">
    <location>
        <begin position="604"/>
        <end position="666"/>
    </location>
</feature>
<dbReference type="Pfam" id="PF00672">
    <property type="entry name" value="HAMP"/>
    <property type="match status" value="1"/>
</dbReference>
<dbReference type="PANTHER" id="PTHR32089">
    <property type="entry name" value="METHYL-ACCEPTING CHEMOTAXIS PROTEIN MCPB"/>
    <property type="match status" value="1"/>
</dbReference>
<organism evidence="9 10">
    <name type="scientific">Roseibium algae</name>
    <dbReference type="NCBI Taxonomy" id="3123038"/>
    <lineage>
        <taxon>Bacteria</taxon>
        <taxon>Pseudomonadati</taxon>
        <taxon>Pseudomonadota</taxon>
        <taxon>Alphaproteobacteria</taxon>
        <taxon>Hyphomicrobiales</taxon>
        <taxon>Stappiaceae</taxon>
        <taxon>Roseibium</taxon>
    </lineage>
</organism>
<feature type="domain" description="Methyl-accepting transducer" evidence="6">
    <location>
        <begin position="445"/>
        <end position="674"/>
    </location>
</feature>
<dbReference type="Proteomes" id="UP001385499">
    <property type="component" value="Unassembled WGS sequence"/>
</dbReference>
<dbReference type="InterPro" id="IPR000727">
    <property type="entry name" value="T_SNARE_dom"/>
</dbReference>
<keyword evidence="2" id="KW-0997">Cell inner membrane</keyword>
<dbReference type="Gene3D" id="1.10.287.950">
    <property type="entry name" value="Methyl-accepting chemotaxis protein"/>
    <property type="match status" value="1"/>
</dbReference>
<dbReference type="EMBL" id="JBAKIA010000001">
    <property type="protein sequence ID" value="MEJ8472682.1"/>
    <property type="molecule type" value="Genomic_DNA"/>
</dbReference>
<proteinExistence type="inferred from homology"/>
<name>A0ABU8TEV5_9HYPH</name>
<feature type="domain" description="HAMP" evidence="8">
    <location>
        <begin position="359"/>
        <end position="412"/>
    </location>
</feature>
<comment type="subcellular location">
    <subcellularLocation>
        <location evidence="1">Cell inner membrane</location>
        <topology evidence="1">Multi-pass membrane protein</topology>
    </subcellularLocation>
</comment>
<dbReference type="PROSITE" id="PS50111">
    <property type="entry name" value="CHEMOTAXIS_TRANSDUC_2"/>
    <property type="match status" value="1"/>
</dbReference>
<evidence type="ECO:0000313" key="9">
    <source>
        <dbReference type="EMBL" id="MEJ8472682.1"/>
    </source>
</evidence>
<reference evidence="9 10" key="1">
    <citation type="submission" date="2024-02" db="EMBL/GenBank/DDBJ databases">
        <title>Roseibium algae sp. nov., isolated from marine alga (Grateloupia sp.), showing potential in myo-inositol conversion.</title>
        <authorList>
            <person name="Wang Y."/>
        </authorList>
    </citation>
    <scope>NUCLEOTIDE SEQUENCE [LARGE SCALE GENOMIC DNA]</scope>
    <source>
        <strain evidence="9 10">H3510</strain>
    </source>
</reference>
<dbReference type="PROSITE" id="PS50192">
    <property type="entry name" value="T_SNARE"/>
    <property type="match status" value="1"/>
</dbReference>
<keyword evidence="2" id="KW-1003">Cell membrane</keyword>
<evidence type="ECO:0000259" key="8">
    <source>
        <dbReference type="PROSITE" id="PS50885"/>
    </source>
</evidence>
<evidence type="ECO:0000256" key="2">
    <source>
        <dbReference type="ARBA" id="ARBA00022519"/>
    </source>
</evidence>
<comment type="caution">
    <text evidence="9">The sequence shown here is derived from an EMBL/GenBank/DDBJ whole genome shotgun (WGS) entry which is preliminary data.</text>
</comment>
<evidence type="ECO:0000313" key="10">
    <source>
        <dbReference type="Proteomes" id="UP001385499"/>
    </source>
</evidence>
<accession>A0ABU8TEV5</accession>
<dbReference type="SUPFAM" id="SSF58104">
    <property type="entry name" value="Methyl-accepting chemotaxis protein (MCP) signaling domain"/>
    <property type="match status" value="1"/>
</dbReference>
<evidence type="ECO:0000256" key="5">
    <source>
        <dbReference type="PROSITE-ProRule" id="PRU00284"/>
    </source>
</evidence>
<dbReference type="Pfam" id="PF00015">
    <property type="entry name" value="MCPsignal"/>
    <property type="match status" value="1"/>
</dbReference>
<evidence type="ECO:0000256" key="4">
    <source>
        <dbReference type="ARBA" id="ARBA00029447"/>
    </source>
</evidence>
<evidence type="ECO:0000256" key="3">
    <source>
        <dbReference type="ARBA" id="ARBA00023224"/>
    </source>
</evidence>
<protein>
    <submittedName>
        <fullName evidence="9">Methyl-accepting chemotaxis protein</fullName>
    </submittedName>
</protein>
<dbReference type="RefSeq" id="WP_340272157.1">
    <property type="nucleotide sequence ID" value="NZ_JBAKIA010000001.1"/>
</dbReference>
<evidence type="ECO:0000259" key="6">
    <source>
        <dbReference type="PROSITE" id="PS50111"/>
    </source>
</evidence>
<sequence>MKVSVKLPAILIGIALLCSAGVGTASYLSGANAVRTLSEDRLMALSESRMNALTDYMDTVREALLSAAQGKTVRAAMAEFGKGWTKYGDQASDKLIDTYITKNKHPKGARDQLSKAGRKPYDKAHAKYHPVLRRYVSDSGYKDLFLIDTQGNVVYSVNKYDDFAVNLRSDGWKNSILASAFEMAIAGDPTAAYLMDLESYAAQEGQPVGLMATPVAIGKKKIGVLVYLLPTGKISGVLGRYAGLGDTGNVFLVNEKLVVQNDSLRTADASELLSGILDRDDVRASLGGAPIFTKLPDFEGRDVEAAITPFDFMSKPYALVVVQDTAEVLSPLGSLRNWILTIALFSSVLAGAIGFVFSRALTGRINGLSSAMTDLAAGNTDVELHAGTGGDEIDVMTETVIVFRDNELERVRLEDDQRLATETRDNKATQVRGLVDAFRQDITSMLDAVAGNSDQMRVTAEELNALADDTAGEASGASAASEQASNNVQTVASAAEELSASIQEISRQVSKTTEIVGGAVENAANTNKKIEGLAVAAQRIGDVVSLISAIAEQTNLLALNATIEAARAGDAGKGFAVVASEVKELATQTAKATEDISSQIAEVQAATEEAVEAIAAITETMSEVNEYTGSISSAVDEQGSATREISSNVQEAAQGTRDVAQSMETISEKIRGTSSSAGQVLDSSSIVNERTTELRTTVDRFLSAVAAA</sequence>
<dbReference type="PANTHER" id="PTHR32089:SF112">
    <property type="entry name" value="LYSOZYME-LIKE PROTEIN-RELATED"/>
    <property type="match status" value="1"/>
</dbReference>